<gene>
    <name evidence="2" type="ORF">ENSA7_57620</name>
</gene>
<accession>A0A2S9Y7T0</accession>
<sequence length="147" mass="16287">MPTWAQTITIASSGRATHDITARVQRAVGMSGIRFGLCNVFIHHTSASLIVCENADPEVRNDLERFMAKLAPDGDPMFAHVDEGEDDMPAHVRSVLTQTAITFPVTQGKLPLGTWQGIYMWEHRHAAHGRRVTITVQGETRDPDDRA</sequence>
<evidence type="ECO:0008006" key="4">
    <source>
        <dbReference type="Google" id="ProtNLM"/>
    </source>
</evidence>
<dbReference type="PIRSF" id="PIRSF004681">
    <property type="entry name" value="UCP004681"/>
    <property type="match status" value="1"/>
</dbReference>
<organism evidence="2 3">
    <name type="scientific">Enhygromyxa salina</name>
    <dbReference type="NCBI Taxonomy" id="215803"/>
    <lineage>
        <taxon>Bacteria</taxon>
        <taxon>Pseudomonadati</taxon>
        <taxon>Myxococcota</taxon>
        <taxon>Polyangia</taxon>
        <taxon>Nannocystales</taxon>
        <taxon>Nannocystaceae</taxon>
        <taxon>Enhygromyxa</taxon>
    </lineage>
</organism>
<dbReference type="InterPro" id="IPR035917">
    <property type="entry name" value="YjbQ-like_sf"/>
</dbReference>
<comment type="caution">
    <text evidence="2">The sequence shown here is derived from an EMBL/GenBank/DDBJ whole genome shotgun (WGS) entry which is preliminary data.</text>
</comment>
<dbReference type="PANTHER" id="PTHR30615:SF8">
    <property type="entry name" value="UPF0047 PROTEIN C4A8.02C"/>
    <property type="match status" value="1"/>
</dbReference>
<name>A0A2S9Y7T0_9BACT</name>
<dbReference type="InterPro" id="IPR001602">
    <property type="entry name" value="UPF0047_YjbQ-like"/>
</dbReference>
<evidence type="ECO:0000313" key="3">
    <source>
        <dbReference type="Proteomes" id="UP000238823"/>
    </source>
</evidence>
<dbReference type="RefSeq" id="WP_106092632.1">
    <property type="nucleotide sequence ID" value="NZ_PVNL01000117.1"/>
</dbReference>
<evidence type="ECO:0000256" key="1">
    <source>
        <dbReference type="ARBA" id="ARBA00005534"/>
    </source>
</evidence>
<dbReference type="EMBL" id="PVNL01000117">
    <property type="protein sequence ID" value="PRQ01157.1"/>
    <property type="molecule type" value="Genomic_DNA"/>
</dbReference>
<dbReference type="AlphaFoldDB" id="A0A2S9Y7T0"/>
<proteinExistence type="inferred from homology"/>
<dbReference type="Proteomes" id="UP000238823">
    <property type="component" value="Unassembled WGS sequence"/>
</dbReference>
<dbReference type="Pfam" id="PF01894">
    <property type="entry name" value="YjbQ"/>
    <property type="match status" value="1"/>
</dbReference>
<dbReference type="PANTHER" id="PTHR30615">
    <property type="entry name" value="UNCHARACTERIZED PROTEIN YJBQ-RELATED"/>
    <property type="match status" value="1"/>
</dbReference>
<dbReference type="Gene3D" id="2.60.120.460">
    <property type="entry name" value="YjbQ-like"/>
    <property type="match status" value="1"/>
</dbReference>
<comment type="similarity">
    <text evidence="1">Belongs to the UPF0047 family.</text>
</comment>
<dbReference type="OrthoDB" id="9801725at2"/>
<protein>
    <recommendedName>
        <fullName evidence="4">Secondary thiamine-phosphate synthase enzyme</fullName>
    </recommendedName>
</protein>
<reference evidence="2 3" key="1">
    <citation type="submission" date="2018-03" db="EMBL/GenBank/DDBJ databases">
        <title>Draft Genome Sequences of the Obligatory Marine Myxobacteria Enhygromyxa salina SWB007.</title>
        <authorList>
            <person name="Poehlein A."/>
            <person name="Moghaddam J.A."/>
            <person name="Harms H."/>
            <person name="Alanjari M."/>
            <person name="Koenig G.M."/>
            <person name="Daniel R."/>
            <person name="Schaeberle T.F."/>
        </authorList>
    </citation>
    <scope>NUCLEOTIDE SEQUENCE [LARGE SCALE GENOMIC DNA]</scope>
    <source>
        <strain evidence="2 3">SWB007</strain>
    </source>
</reference>
<dbReference type="SUPFAM" id="SSF111038">
    <property type="entry name" value="YjbQ-like"/>
    <property type="match status" value="1"/>
</dbReference>
<evidence type="ECO:0000313" key="2">
    <source>
        <dbReference type="EMBL" id="PRQ01157.1"/>
    </source>
</evidence>
<dbReference type="NCBIfam" id="TIGR00149">
    <property type="entry name" value="TIGR00149_YjbQ"/>
    <property type="match status" value="1"/>
</dbReference>